<evidence type="ECO:0000313" key="2">
    <source>
        <dbReference type="EMBL" id="KAA9133770.1"/>
    </source>
</evidence>
<feature type="transmembrane region" description="Helical" evidence="1">
    <location>
        <begin position="40"/>
        <end position="61"/>
    </location>
</feature>
<protein>
    <submittedName>
        <fullName evidence="2">Uncharacterized protein</fullName>
    </submittedName>
</protein>
<sequence>MKKIREWFTDARRQALHAAFGSVAALAVAVGWINEDQSTVLLGFAGSALALAQGVVGLALLRPSDAARWFPTAGRGLIYAAAAAAGAVGIAFGLWGDADVTYWLGIGSVGLTVVSSFLSVVNVQTVPASPDGVPLSRREYRAQIAPRA</sequence>
<accession>A0A5N0TFH0</accession>
<gene>
    <name evidence="2" type="ORF">F6B40_08445</name>
</gene>
<feature type="transmembrane region" description="Helical" evidence="1">
    <location>
        <begin position="15"/>
        <end position="34"/>
    </location>
</feature>
<feature type="transmembrane region" description="Helical" evidence="1">
    <location>
        <begin position="73"/>
        <end position="95"/>
    </location>
</feature>
<proteinExistence type="predicted"/>
<keyword evidence="3" id="KW-1185">Reference proteome</keyword>
<evidence type="ECO:0000256" key="1">
    <source>
        <dbReference type="SAM" id="Phobius"/>
    </source>
</evidence>
<keyword evidence="1" id="KW-1133">Transmembrane helix</keyword>
<feature type="transmembrane region" description="Helical" evidence="1">
    <location>
        <begin position="101"/>
        <end position="121"/>
    </location>
</feature>
<dbReference type="EMBL" id="VYUY01000009">
    <property type="protein sequence ID" value="KAA9133770.1"/>
    <property type="molecule type" value="Genomic_DNA"/>
</dbReference>
<dbReference type="Proteomes" id="UP000326838">
    <property type="component" value="Unassembled WGS sequence"/>
</dbReference>
<keyword evidence="1" id="KW-0812">Transmembrane</keyword>
<dbReference type="RefSeq" id="WP_150893078.1">
    <property type="nucleotide sequence ID" value="NZ_VYUY01000009.1"/>
</dbReference>
<organism evidence="2 3">
    <name type="scientific">Microbacterium caowuchunii</name>
    <dbReference type="NCBI Taxonomy" id="2614638"/>
    <lineage>
        <taxon>Bacteria</taxon>
        <taxon>Bacillati</taxon>
        <taxon>Actinomycetota</taxon>
        <taxon>Actinomycetes</taxon>
        <taxon>Micrococcales</taxon>
        <taxon>Microbacteriaceae</taxon>
        <taxon>Microbacterium</taxon>
    </lineage>
</organism>
<comment type="caution">
    <text evidence="2">The sequence shown here is derived from an EMBL/GenBank/DDBJ whole genome shotgun (WGS) entry which is preliminary data.</text>
</comment>
<name>A0A5N0TFH0_9MICO</name>
<reference evidence="3" key="1">
    <citation type="submission" date="2019-09" db="EMBL/GenBank/DDBJ databases">
        <title>Mumia zhuanghuii sp. nov. isolated from the intestinal contents of plateau pika (Ochotona curzoniae) in the Qinghai-Tibet plateau of China.</title>
        <authorList>
            <person name="Tian Z."/>
        </authorList>
    </citation>
    <scope>NUCLEOTIDE SEQUENCE [LARGE SCALE GENOMIC DNA]</scope>
    <source>
        <strain evidence="3">L-033</strain>
    </source>
</reference>
<evidence type="ECO:0000313" key="3">
    <source>
        <dbReference type="Proteomes" id="UP000326838"/>
    </source>
</evidence>
<dbReference type="AlphaFoldDB" id="A0A5N0TFH0"/>
<keyword evidence="1" id="KW-0472">Membrane</keyword>